<dbReference type="PANTHER" id="PTHR30489:SF0">
    <property type="entry name" value="LIPOPROTEIN-RELEASING SYSTEM TRANSMEMBRANE PROTEIN LOLE"/>
    <property type="match status" value="1"/>
</dbReference>
<comment type="caution">
    <text evidence="10">The sequence shown here is derived from an EMBL/GenBank/DDBJ whole genome shotgun (WGS) entry which is preliminary data.</text>
</comment>
<protein>
    <submittedName>
        <fullName evidence="10">ABC transporter permease</fullName>
    </submittedName>
</protein>
<comment type="similarity">
    <text evidence="2">Belongs to the ABC-4 integral membrane protein family. LolC/E subfamily.</text>
</comment>
<dbReference type="InterPro" id="IPR003838">
    <property type="entry name" value="ABC3_permease_C"/>
</dbReference>
<dbReference type="Proteomes" id="UP000298381">
    <property type="component" value="Unassembled WGS sequence"/>
</dbReference>
<evidence type="ECO:0000256" key="1">
    <source>
        <dbReference type="ARBA" id="ARBA00004651"/>
    </source>
</evidence>
<feature type="transmembrane region" description="Helical" evidence="7">
    <location>
        <begin position="348"/>
        <end position="368"/>
    </location>
</feature>
<gene>
    <name evidence="10" type="ORF">E4100_00715</name>
</gene>
<evidence type="ECO:0000259" key="8">
    <source>
        <dbReference type="Pfam" id="PF02687"/>
    </source>
</evidence>
<dbReference type="Pfam" id="PF12704">
    <property type="entry name" value="MacB_PCD"/>
    <property type="match status" value="1"/>
</dbReference>
<feature type="domain" description="MacB-like periplasmic core" evidence="9">
    <location>
        <begin position="19"/>
        <end position="226"/>
    </location>
</feature>
<reference evidence="10 11" key="1">
    <citation type="submission" date="2019-03" db="EMBL/GenBank/DDBJ databases">
        <title>Draft genome sequence data and analysis of a Fermenting Bacterium, Soehngenia longevitae strain 1933PT, isolated from petroleum reservoir in Azerbaijan.</title>
        <authorList>
            <person name="Grouzdev D.S."/>
            <person name="Bidzhieva S.K."/>
            <person name="Sokolova D.S."/>
            <person name="Tourova T.P."/>
            <person name="Poltaraus A.B."/>
            <person name="Nazina T.N."/>
        </authorList>
    </citation>
    <scope>NUCLEOTIDE SEQUENCE [LARGE SCALE GENOMIC DNA]</scope>
    <source>
        <strain evidence="10 11">1933P</strain>
    </source>
</reference>
<evidence type="ECO:0000256" key="7">
    <source>
        <dbReference type="SAM" id="Phobius"/>
    </source>
</evidence>
<feature type="transmembrane region" description="Helical" evidence="7">
    <location>
        <begin position="20"/>
        <end position="40"/>
    </location>
</feature>
<evidence type="ECO:0000256" key="4">
    <source>
        <dbReference type="ARBA" id="ARBA00022692"/>
    </source>
</evidence>
<keyword evidence="11" id="KW-1185">Reference proteome</keyword>
<evidence type="ECO:0000256" key="6">
    <source>
        <dbReference type="ARBA" id="ARBA00023136"/>
    </source>
</evidence>
<dbReference type="EMBL" id="SRIB01000001">
    <property type="protein sequence ID" value="TFZ41691.1"/>
    <property type="molecule type" value="Genomic_DNA"/>
</dbReference>
<dbReference type="PANTHER" id="PTHR30489">
    <property type="entry name" value="LIPOPROTEIN-RELEASING SYSTEM TRANSMEMBRANE PROTEIN LOLE"/>
    <property type="match status" value="1"/>
</dbReference>
<sequence length="385" mass="42029">MRLAFSIASRFLKSNKGQTALILIGIVIGVAVQIFIGSLIDGLQISLVDKTIGNASQITILPSGKDKYFAEDKALLDRLSNNDNLTAISKTYDNSAFIKIDGETYPILLRGVEFTNANMIYEFNEKLVEGNIPERENETIIGSNLAIDNNLNVGDEVEILTPEGINEKIKISGIFDLKVSNLNKTWIVMPIDSARSIFGSDNQLTSIEMQVKDVFKADIVSEEIKKDINITNVDILNWKEENEELLSGLSGQSASSIMIQVFVLLAVLLGISSVLAISVVQKSRQLGILKAMGIKDRQASFIFLFQGLLLGTIGALLGVIFGVMLTYIFSIFVKNPDGTALVPFYIDYRFIGFSALIAVVASTLAALIPARNTSKLNPIEVIKNG</sequence>
<keyword evidence="4 7" id="KW-0812">Transmembrane</keyword>
<comment type="subcellular location">
    <subcellularLocation>
        <location evidence="1">Cell membrane</location>
        <topology evidence="1">Multi-pass membrane protein</topology>
    </subcellularLocation>
</comment>
<keyword evidence="3" id="KW-1003">Cell membrane</keyword>
<dbReference type="InterPro" id="IPR025857">
    <property type="entry name" value="MacB_PCD"/>
</dbReference>
<keyword evidence="6 7" id="KW-0472">Membrane</keyword>
<dbReference type="GO" id="GO:0044874">
    <property type="term" value="P:lipoprotein localization to outer membrane"/>
    <property type="evidence" value="ECO:0007669"/>
    <property type="project" value="TreeGrafter"/>
</dbReference>
<proteinExistence type="inferred from homology"/>
<evidence type="ECO:0000256" key="2">
    <source>
        <dbReference type="ARBA" id="ARBA00005236"/>
    </source>
</evidence>
<keyword evidence="5 7" id="KW-1133">Transmembrane helix</keyword>
<dbReference type="RefSeq" id="WP_135269866.1">
    <property type="nucleotide sequence ID" value="NZ_SRIB01000001.1"/>
</dbReference>
<dbReference type="AlphaFoldDB" id="A0A4Z0D9V6"/>
<organism evidence="10 11">
    <name type="scientific">Soehngenia longivitae</name>
    <dbReference type="NCBI Taxonomy" id="2562294"/>
    <lineage>
        <taxon>Bacteria</taxon>
        <taxon>Bacillati</taxon>
        <taxon>Bacillota</taxon>
        <taxon>Tissierellia</taxon>
        <taxon>Tissierellales</taxon>
        <taxon>Tissierellaceae</taxon>
        <taxon>Soehngenia</taxon>
    </lineage>
</organism>
<evidence type="ECO:0000259" key="9">
    <source>
        <dbReference type="Pfam" id="PF12704"/>
    </source>
</evidence>
<dbReference type="InterPro" id="IPR051447">
    <property type="entry name" value="Lipoprotein-release_system"/>
</dbReference>
<dbReference type="Pfam" id="PF02687">
    <property type="entry name" value="FtsX"/>
    <property type="match status" value="1"/>
</dbReference>
<feature type="transmembrane region" description="Helical" evidence="7">
    <location>
        <begin position="301"/>
        <end position="328"/>
    </location>
</feature>
<dbReference type="OrthoDB" id="9770036at2"/>
<evidence type="ECO:0000313" key="10">
    <source>
        <dbReference type="EMBL" id="TFZ41691.1"/>
    </source>
</evidence>
<evidence type="ECO:0000313" key="11">
    <source>
        <dbReference type="Proteomes" id="UP000298381"/>
    </source>
</evidence>
<accession>A0A4Z0D9V6</accession>
<name>A0A4Z0D9V6_9FIRM</name>
<evidence type="ECO:0000256" key="5">
    <source>
        <dbReference type="ARBA" id="ARBA00022989"/>
    </source>
</evidence>
<feature type="transmembrane region" description="Helical" evidence="7">
    <location>
        <begin position="257"/>
        <end position="280"/>
    </location>
</feature>
<dbReference type="GO" id="GO:0098797">
    <property type="term" value="C:plasma membrane protein complex"/>
    <property type="evidence" value="ECO:0007669"/>
    <property type="project" value="TreeGrafter"/>
</dbReference>
<feature type="domain" description="ABC3 transporter permease C-terminal" evidence="8">
    <location>
        <begin position="258"/>
        <end position="378"/>
    </location>
</feature>
<evidence type="ECO:0000256" key="3">
    <source>
        <dbReference type="ARBA" id="ARBA00022475"/>
    </source>
</evidence>